<gene>
    <name evidence="2" type="ORF">TM51_04838</name>
</gene>
<sequence length="125" mass="14346">MAQHRLSEDALDRLWTRFHELVNMNGNELRSWLLTEASNPEGFTSHPSLNIDEEGRKIIHVLTKRRTDLTDEDVDTMQTVVDEVSLLLQNPRPDDDEWRHALMTLGHDPLKPTSPRPGEDPELSG</sequence>
<organism evidence="2 3">
    <name type="scientific">Thermobifida fusca TM51</name>
    <dbReference type="NCBI Taxonomy" id="1169414"/>
    <lineage>
        <taxon>Bacteria</taxon>
        <taxon>Bacillati</taxon>
        <taxon>Actinomycetota</taxon>
        <taxon>Actinomycetes</taxon>
        <taxon>Streptosporangiales</taxon>
        <taxon>Nocardiopsidaceae</taxon>
        <taxon>Thermobifida</taxon>
    </lineage>
</organism>
<evidence type="ECO:0000313" key="2">
    <source>
        <dbReference type="EMBL" id="EOR72043.1"/>
    </source>
</evidence>
<reference evidence="2 3" key="1">
    <citation type="journal article" date="2013" name="Genome Announc.">
        <title>Draft Genome Sequence of the Lignocellulose Decomposer Thermobifida fusca Strain TM51.</title>
        <authorList>
            <person name="Toth A."/>
            <person name="Barna T."/>
            <person name="Nagy I."/>
            <person name="Horvath B."/>
            <person name="Nagy I."/>
            <person name="Tancsics A."/>
            <person name="Kriszt B."/>
            <person name="Baka E."/>
            <person name="Fekete C."/>
            <person name="Kukolya J."/>
        </authorList>
    </citation>
    <scope>NUCLEOTIDE SEQUENCE [LARGE SCALE GENOMIC DNA]</scope>
    <source>
        <strain evidence="2 3">TM51</strain>
    </source>
</reference>
<feature type="region of interest" description="Disordered" evidence="1">
    <location>
        <begin position="101"/>
        <end position="125"/>
    </location>
</feature>
<dbReference type="RefSeq" id="WP_011291338.1">
    <property type="nucleotide sequence ID" value="NZ_AOSG01000022.1"/>
</dbReference>
<dbReference type="AlphaFoldDB" id="A0A9P2TBV7"/>
<accession>A0A9P2TBV7</accession>
<proteinExistence type="predicted"/>
<name>A0A9P2TBV7_THEFU</name>
<protein>
    <recommendedName>
        <fullName evidence="4">DUF3140 domain-containing protein</fullName>
    </recommendedName>
</protein>
<dbReference type="Proteomes" id="UP000014184">
    <property type="component" value="Unassembled WGS sequence"/>
</dbReference>
<dbReference type="EMBL" id="AOSG01000022">
    <property type="protein sequence ID" value="EOR72043.1"/>
    <property type="molecule type" value="Genomic_DNA"/>
</dbReference>
<evidence type="ECO:0000313" key="3">
    <source>
        <dbReference type="Proteomes" id="UP000014184"/>
    </source>
</evidence>
<dbReference type="InterPro" id="IPR021487">
    <property type="entry name" value="DUF3140"/>
</dbReference>
<dbReference type="PANTHER" id="PTHR40630">
    <property type="entry name" value="POSSIBLE DNA-BINDING PROTEIN"/>
    <property type="match status" value="1"/>
</dbReference>
<dbReference type="Pfam" id="PF11338">
    <property type="entry name" value="DUF3140"/>
    <property type="match status" value="1"/>
</dbReference>
<comment type="caution">
    <text evidence="2">The sequence shown here is derived from an EMBL/GenBank/DDBJ whole genome shotgun (WGS) entry which is preliminary data.</text>
</comment>
<keyword evidence="3" id="KW-1185">Reference proteome</keyword>
<evidence type="ECO:0008006" key="4">
    <source>
        <dbReference type="Google" id="ProtNLM"/>
    </source>
</evidence>
<evidence type="ECO:0000256" key="1">
    <source>
        <dbReference type="SAM" id="MobiDB-lite"/>
    </source>
</evidence>
<dbReference type="PANTHER" id="PTHR40630:SF1">
    <property type="entry name" value="DNA-BINDING PROTEIN"/>
    <property type="match status" value="1"/>
</dbReference>